<dbReference type="InterPro" id="IPR027417">
    <property type="entry name" value="P-loop_NTPase"/>
</dbReference>
<reference evidence="11 12" key="1">
    <citation type="submission" date="2022-01" db="EMBL/GenBank/DDBJ databases">
        <authorList>
            <person name="Xiong W."/>
            <person name="Schranz E."/>
        </authorList>
    </citation>
    <scope>NUCLEOTIDE SEQUENCE [LARGE SCALE GENOMIC DNA]</scope>
</reference>
<feature type="domain" description="Disease resistance protein winged helix" evidence="9">
    <location>
        <begin position="396"/>
        <end position="468"/>
    </location>
</feature>
<dbReference type="PRINTS" id="PR00364">
    <property type="entry name" value="DISEASERSIST"/>
</dbReference>
<dbReference type="PANTHER" id="PTHR36766">
    <property type="entry name" value="PLANT BROAD-SPECTRUM MILDEW RESISTANCE PROTEIN RPW8"/>
    <property type="match status" value="1"/>
</dbReference>
<dbReference type="InterPro" id="IPR032675">
    <property type="entry name" value="LRR_dom_sf"/>
</dbReference>
<dbReference type="GO" id="GO:0043531">
    <property type="term" value="F:ADP binding"/>
    <property type="evidence" value="ECO:0007669"/>
    <property type="project" value="InterPro"/>
</dbReference>
<dbReference type="GO" id="GO:0006952">
    <property type="term" value="P:defense response"/>
    <property type="evidence" value="ECO:0007669"/>
    <property type="project" value="UniProtKB-KW"/>
</dbReference>
<dbReference type="SUPFAM" id="SSF52540">
    <property type="entry name" value="P-loop containing nucleoside triphosphate hydrolases"/>
    <property type="match status" value="1"/>
</dbReference>
<dbReference type="PANTHER" id="PTHR36766:SF70">
    <property type="entry name" value="DISEASE RESISTANCE PROTEIN RGA4"/>
    <property type="match status" value="1"/>
</dbReference>
<dbReference type="Pfam" id="PF18052">
    <property type="entry name" value="Rx_N"/>
    <property type="match status" value="1"/>
</dbReference>
<dbReference type="Gene3D" id="1.20.5.4130">
    <property type="match status" value="1"/>
</dbReference>
<gene>
    <name evidence="11" type="ORF">LVIROSA_LOCUS22307</name>
</gene>
<dbReference type="InterPro" id="IPR042197">
    <property type="entry name" value="Apaf_helical"/>
</dbReference>
<name>A0AAU9NAH2_9ASTR</name>
<evidence type="ECO:0000256" key="3">
    <source>
        <dbReference type="ARBA" id="ARBA00022737"/>
    </source>
</evidence>
<dbReference type="Gene3D" id="1.10.8.430">
    <property type="entry name" value="Helical domain of apoptotic protease-activating factors"/>
    <property type="match status" value="1"/>
</dbReference>
<comment type="caution">
    <text evidence="11">The sequence shown here is derived from an EMBL/GenBank/DDBJ whole genome shotgun (WGS) entry which is preliminary data.</text>
</comment>
<dbReference type="InterPro" id="IPR058922">
    <property type="entry name" value="WHD_DRP"/>
</dbReference>
<evidence type="ECO:0000259" key="8">
    <source>
        <dbReference type="Pfam" id="PF18052"/>
    </source>
</evidence>
<dbReference type="Gene3D" id="1.10.10.10">
    <property type="entry name" value="Winged helix-like DNA-binding domain superfamily/Winged helix DNA-binding domain"/>
    <property type="match status" value="1"/>
</dbReference>
<evidence type="ECO:0000256" key="2">
    <source>
        <dbReference type="ARBA" id="ARBA00022614"/>
    </source>
</evidence>
<dbReference type="Gene3D" id="3.40.50.300">
    <property type="entry name" value="P-loop containing nucleotide triphosphate hydrolases"/>
    <property type="match status" value="1"/>
</dbReference>
<evidence type="ECO:0000259" key="7">
    <source>
        <dbReference type="Pfam" id="PF00931"/>
    </source>
</evidence>
<organism evidence="11 12">
    <name type="scientific">Lactuca virosa</name>
    <dbReference type="NCBI Taxonomy" id="75947"/>
    <lineage>
        <taxon>Eukaryota</taxon>
        <taxon>Viridiplantae</taxon>
        <taxon>Streptophyta</taxon>
        <taxon>Embryophyta</taxon>
        <taxon>Tracheophyta</taxon>
        <taxon>Spermatophyta</taxon>
        <taxon>Magnoliopsida</taxon>
        <taxon>eudicotyledons</taxon>
        <taxon>Gunneridae</taxon>
        <taxon>Pentapetalae</taxon>
        <taxon>asterids</taxon>
        <taxon>campanulids</taxon>
        <taxon>Asterales</taxon>
        <taxon>Asteraceae</taxon>
        <taxon>Cichorioideae</taxon>
        <taxon>Cichorieae</taxon>
        <taxon>Lactucinae</taxon>
        <taxon>Lactuca</taxon>
    </lineage>
</organism>
<sequence length="1040" mass="118923">MADALVTVAAEAILKKLASIAVNEVALALGYKEKLYTLEGTLKLIRAKLQDAENQKVQNHGVMEWLKQLKDVVGEADDVVDEVHYEMLRREVKNRNRVAIKDANELGLQNEQPGPVVQYRPYPETDPNLGEFKVFGREDDEERIIHLLTESRKEEKLSIVPIVGMGGMGKTTLAKSVYNDPKIQQHFDVKPWLCVSVKVDINTLLAKIYESVAREKPKSETMVNLIESLEEKLGSKRYLLVLDDVWDEERLYLEDFRSVMINVKSQIGSSILVTTRKLDIGTKAMLMDSCPLKGLSNNHCWNIFKERAFLAGQSPQPELEEIGRDIVKKCHGLPLLVRVIGGMLQNYNDPEKWLAIKNSKVWDLEDERERVRKSLELTFDNLPNSMAKQCFTYCSLFQKDTLMEREELVQLWMALGFVQGDEERNKEMEDVGNDIFQILVSNSLFQDVERDEYGNISHCSMHDLVHDLSLSLSKNESLCLVDTTNDDIACIPQVKHLAFYQEQKYKLAAEVSMFIERNAVARTLHTLFIKGEVEKKFSFQRLKCIRILKLKGFSIEKIDDSIGGLVHPRYLDLTYTRIRVLPESIGKLYHLQTLKLQGCNVLKKFPKAMRNLINLRYFMCDKDIPTYVLGQLIYLRKLSSVKVLRRKGHGIEELRHLNNLTGSLCISSLENVRSKEDAVNANLSRKKNLYNIEFNWSGNDDEDANRNDKDVLEGLQPPKDVKKLTIKNFSGDNFAEWVMKMAINIEGKWMTLDKLVSIKLDGCRSCLSLPTLEHLPHLQDLELWFMDKLTFLKSSDVTGSTEPLSPSLRSLALLDMKRLEKWIDGAPNISKMISPVLQSLSILDCPKIIILDECHPHPLVYLEIGFCTGLVSIKSIQGLKSLKSLMIGHCPSLLEITNLPNQCHSLKTLQIIHCDKLTSLPQKMFDCFACLNHLVLGPFSKELNSFPSLQGIEKLRDHLHSLNLKGWDHWESIPEEIQHLTSLSWLEIDGFGIQELPMWLTNMSSIRDLWFDDCKGLNKETVRRGAPREATDVTLNYEKC</sequence>
<keyword evidence="4" id="KW-0547">Nucleotide-binding</keyword>
<dbReference type="Gene3D" id="3.80.10.10">
    <property type="entry name" value="Ribonuclease Inhibitor"/>
    <property type="match status" value="3"/>
</dbReference>
<feature type="domain" description="R13L1/DRL21-like LRR repeat region" evidence="10">
    <location>
        <begin position="651"/>
        <end position="784"/>
    </location>
</feature>
<evidence type="ECO:0000313" key="12">
    <source>
        <dbReference type="Proteomes" id="UP001157418"/>
    </source>
</evidence>
<keyword evidence="2" id="KW-0433">Leucine-rich repeat</keyword>
<evidence type="ECO:0000259" key="10">
    <source>
        <dbReference type="Pfam" id="PF25019"/>
    </source>
</evidence>
<dbReference type="Pfam" id="PF23559">
    <property type="entry name" value="WHD_DRP"/>
    <property type="match status" value="1"/>
</dbReference>
<feature type="domain" description="Disease resistance N-terminal" evidence="8">
    <location>
        <begin position="11"/>
        <end position="96"/>
    </location>
</feature>
<dbReference type="EMBL" id="CAKMRJ010004445">
    <property type="protein sequence ID" value="CAH1435905.1"/>
    <property type="molecule type" value="Genomic_DNA"/>
</dbReference>
<dbReference type="Pfam" id="PF00931">
    <property type="entry name" value="NB-ARC"/>
    <property type="match status" value="1"/>
</dbReference>
<evidence type="ECO:0000256" key="5">
    <source>
        <dbReference type="ARBA" id="ARBA00022821"/>
    </source>
</evidence>
<dbReference type="AlphaFoldDB" id="A0AAU9NAH2"/>
<evidence type="ECO:0000313" key="11">
    <source>
        <dbReference type="EMBL" id="CAH1435905.1"/>
    </source>
</evidence>
<accession>A0AAU9NAH2</accession>
<dbReference type="Pfam" id="PF25019">
    <property type="entry name" value="LRR_R13L1-DRL21"/>
    <property type="match status" value="1"/>
</dbReference>
<keyword evidence="6" id="KW-0067">ATP-binding</keyword>
<keyword evidence="5" id="KW-0611">Plant defense</keyword>
<protein>
    <submittedName>
        <fullName evidence="11">Uncharacterized protein</fullName>
    </submittedName>
</protein>
<comment type="similarity">
    <text evidence="1">Belongs to the disease resistance NB-LRR family.</text>
</comment>
<dbReference type="InterPro" id="IPR036388">
    <property type="entry name" value="WH-like_DNA-bd_sf"/>
</dbReference>
<dbReference type="Proteomes" id="UP001157418">
    <property type="component" value="Unassembled WGS sequence"/>
</dbReference>
<keyword evidence="3" id="KW-0677">Repeat</keyword>
<evidence type="ECO:0000256" key="4">
    <source>
        <dbReference type="ARBA" id="ARBA00022741"/>
    </source>
</evidence>
<evidence type="ECO:0000259" key="9">
    <source>
        <dbReference type="Pfam" id="PF23559"/>
    </source>
</evidence>
<evidence type="ECO:0000256" key="6">
    <source>
        <dbReference type="ARBA" id="ARBA00022840"/>
    </source>
</evidence>
<dbReference type="GO" id="GO:0005524">
    <property type="term" value="F:ATP binding"/>
    <property type="evidence" value="ECO:0007669"/>
    <property type="project" value="UniProtKB-KW"/>
</dbReference>
<proteinExistence type="inferred from homology"/>
<dbReference type="SUPFAM" id="SSF52058">
    <property type="entry name" value="L domain-like"/>
    <property type="match status" value="1"/>
</dbReference>
<dbReference type="FunFam" id="1.10.10.10:FF:000322">
    <property type="entry name" value="Probable disease resistance protein At1g63360"/>
    <property type="match status" value="1"/>
</dbReference>
<feature type="domain" description="NB-ARC" evidence="7">
    <location>
        <begin position="138"/>
        <end position="309"/>
    </location>
</feature>
<evidence type="ECO:0000256" key="1">
    <source>
        <dbReference type="ARBA" id="ARBA00008894"/>
    </source>
</evidence>
<dbReference type="GO" id="GO:0051707">
    <property type="term" value="P:response to other organism"/>
    <property type="evidence" value="ECO:0007669"/>
    <property type="project" value="UniProtKB-ARBA"/>
</dbReference>
<dbReference type="InterPro" id="IPR002182">
    <property type="entry name" value="NB-ARC"/>
</dbReference>
<dbReference type="InterPro" id="IPR041118">
    <property type="entry name" value="Rx_N"/>
</dbReference>
<dbReference type="InterPro" id="IPR056789">
    <property type="entry name" value="LRR_R13L1-DRL21"/>
</dbReference>
<keyword evidence="12" id="KW-1185">Reference proteome</keyword>